<sequence length="78" mass="8502">MGDDQGVLVARMIREQPPRDGQCKRDRAEASRERPRDTGSQGPKGSGNRNLNFPGEYGEDQEPRNLGASMAVALMSVS</sequence>
<protein>
    <submittedName>
        <fullName evidence="2">Uncharacterized protein</fullName>
    </submittedName>
</protein>
<comment type="caution">
    <text evidence="2">The sequence shown here is derived from an EMBL/GenBank/DDBJ whole genome shotgun (WGS) entry which is preliminary data.</text>
</comment>
<evidence type="ECO:0000313" key="3">
    <source>
        <dbReference type="Proteomes" id="UP000034164"/>
    </source>
</evidence>
<organism evidence="2 3">
    <name type="scientific">[Emmonsia] crescens</name>
    <dbReference type="NCBI Taxonomy" id="73230"/>
    <lineage>
        <taxon>Eukaryota</taxon>
        <taxon>Fungi</taxon>
        <taxon>Dikarya</taxon>
        <taxon>Ascomycota</taxon>
        <taxon>Pezizomycotina</taxon>
        <taxon>Eurotiomycetes</taxon>
        <taxon>Eurotiomycetidae</taxon>
        <taxon>Onygenales</taxon>
        <taxon>Ajellomycetaceae</taxon>
        <taxon>Emergomyces</taxon>
    </lineage>
</organism>
<feature type="compositionally biased region" description="Polar residues" evidence="1">
    <location>
        <begin position="38"/>
        <end position="51"/>
    </location>
</feature>
<reference evidence="3" key="1">
    <citation type="journal article" date="2015" name="PLoS Genet.">
        <title>The dynamic genome and transcriptome of the human fungal pathogen Blastomyces and close relative Emmonsia.</title>
        <authorList>
            <person name="Munoz J.F."/>
            <person name="Gauthier G.M."/>
            <person name="Desjardins C.A."/>
            <person name="Gallo J.E."/>
            <person name="Holder J."/>
            <person name="Sullivan T.D."/>
            <person name="Marty A.J."/>
            <person name="Carmen J.C."/>
            <person name="Chen Z."/>
            <person name="Ding L."/>
            <person name="Gujja S."/>
            <person name="Magrini V."/>
            <person name="Misas E."/>
            <person name="Mitreva M."/>
            <person name="Priest M."/>
            <person name="Saif S."/>
            <person name="Whiston E.A."/>
            <person name="Young S."/>
            <person name="Zeng Q."/>
            <person name="Goldman W.E."/>
            <person name="Mardis E.R."/>
            <person name="Taylor J.W."/>
            <person name="McEwen J.G."/>
            <person name="Clay O.K."/>
            <person name="Klein B.S."/>
            <person name="Cuomo C.A."/>
        </authorList>
    </citation>
    <scope>NUCLEOTIDE SEQUENCE [LARGE SCALE GENOMIC DNA]</scope>
    <source>
        <strain evidence="3">UAMH 3008</strain>
    </source>
</reference>
<dbReference type="VEuPathDB" id="FungiDB:EMCG_06048"/>
<evidence type="ECO:0000256" key="1">
    <source>
        <dbReference type="SAM" id="MobiDB-lite"/>
    </source>
</evidence>
<feature type="compositionally biased region" description="Basic and acidic residues" evidence="1">
    <location>
        <begin position="12"/>
        <end position="37"/>
    </location>
</feature>
<gene>
    <name evidence="2" type="ORF">EMCG_06048</name>
</gene>
<proteinExistence type="predicted"/>
<dbReference type="AlphaFoldDB" id="A0A0G2IC95"/>
<name>A0A0G2IC95_9EURO</name>
<accession>A0A0G2IC95</accession>
<dbReference type="Proteomes" id="UP000034164">
    <property type="component" value="Unassembled WGS sequence"/>
</dbReference>
<evidence type="ECO:0000313" key="2">
    <source>
        <dbReference type="EMBL" id="KKZ68292.1"/>
    </source>
</evidence>
<dbReference type="EMBL" id="LCZI01000127">
    <property type="protein sequence ID" value="KKZ68292.1"/>
    <property type="molecule type" value="Genomic_DNA"/>
</dbReference>
<feature type="region of interest" description="Disordered" evidence="1">
    <location>
        <begin position="1"/>
        <end position="65"/>
    </location>
</feature>